<dbReference type="GO" id="GO:0016740">
    <property type="term" value="F:transferase activity"/>
    <property type="evidence" value="ECO:0007669"/>
    <property type="project" value="UniProtKB-KW"/>
</dbReference>
<feature type="transmembrane region" description="Helical" evidence="8">
    <location>
        <begin position="44"/>
        <end position="71"/>
    </location>
</feature>
<keyword evidence="5 8" id="KW-0812">Transmembrane</keyword>
<dbReference type="PANTHER" id="PTHR30443">
    <property type="entry name" value="INNER MEMBRANE PROTEIN"/>
    <property type="match status" value="1"/>
</dbReference>
<feature type="domain" description="Phosphoethanolamine transferase N-terminal" evidence="10">
    <location>
        <begin position="61"/>
        <end position="204"/>
    </location>
</feature>
<name>A0ABM7Q9M1_9GAMM</name>
<evidence type="ECO:0000256" key="6">
    <source>
        <dbReference type="ARBA" id="ARBA00022989"/>
    </source>
</evidence>
<dbReference type="InterPro" id="IPR017850">
    <property type="entry name" value="Alkaline_phosphatase_core_sf"/>
</dbReference>
<dbReference type="Gene3D" id="3.40.720.10">
    <property type="entry name" value="Alkaline Phosphatase, subunit A"/>
    <property type="match status" value="1"/>
</dbReference>
<dbReference type="NCBIfam" id="NF007160">
    <property type="entry name" value="PRK09598.1"/>
    <property type="match status" value="1"/>
</dbReference>
<dbReference type="Proteomes" id="UP000681317">
    <property type="component" value="Chromosome"/>
</dbReference>
<dbReference type="PANTHER" id="PTHR30443:SF0">
    <property type="entry name" value="PHOSPHOETHANOLAMINE TRANSFERASE EPTA"/>
    <property type="match status" value="1"/>
</dbReference>
<evidence type="ECO:0000256" key="1">
    <source>
        <dbReference type="ARBA" id="ARBA00004429"/>
    </source>
</evidence>
<feature type="transmembrane region" description="Helical" evidence="8">
    <location>
        <begin position="157"/>
        <end position="178"/>
    </location>
</feature>
<dbReference type="EMBL" id="AP024545">
    <property type="protein sequence ID" value="BCT94062.1"/>
    <property type="molecule type" value="Genomic_DNA"/>
</dbReference>
<dbReference type="InterPro" id="IPR040423">
    <property type="entry name" value="PEA_transferase"/>
</dbReference>
<evidence type="ECO:0000313" key="12">
    <source>
        <dbReference type="Proteomes" id="UP000681317"/>
    </source>
</evidence>
<keyword evidence="4 11" id="KW-0808">Transferase</keyword>
<protein>
    <submittedName>
        <fullName evidence="11">Phosphoethanolamine transferase EptA</fullName>
    </submittedName>
</protein>
<sequence>MTPRNFSFHCSHPTFVAAFTAANLVLFGWPLYTFALSTLDPRSASGLACLLVLTVVQAVLMVMTLAAVSLLSLRTMKALCIVLLVGNSLALYFIDTYHVLLDKSMMGNVFATDRAQTFELFHPKLLVYVLLLGVLPAWIVAKTVILDARRRARLRVLVIAGVLGCVVVYAGSSTWLWFDKHARSLGGLMLPWSYLANTVRLFDDRAASQRAQAPLPALHFLADAHPDRKTIVVLVIGESARASNFSLYGYKRNTNPELAKAGVIALPDAHACATYTTAAIRCMLSSIGSDAPARVSQETLPNYLQRHGVQVIWRTNNWGEPPLHVQLFQRADDIRKTCTGIGCDALGHDDVLLYQLRDMLARSASRRILVVLHLAGSHGPTYTKRVPPAFARFQPACESVDLGACSQAALVNAYDNTILYTDHVLAETIHVLQAVPQSDSTMLYLSDHGESLGEHGFYLHGAPNAIAPDVQRVVPFLVWMSPGFSASRHVSAGDLRAKPPFGDDNVFHSVVGAFGGRSAVYKPERDVFNRAN</sequence>
<evidence type="ECO:0000256" key="7">
    <source>
        <dbReference type="ARBA" id="ARBA00023136"/>
    </source>
</evidence>
<evidence type="ECO:0000256" key="3">
    <source>
        <dbReference type="ARBA" id="ARBA00022519"/>
    </source>
</evidence>
<keyword evidence="12" id="KW-1185">Reference proteome</keyword>
<feature type="transmembrane region" description="Helical" evidence="8">
    <location>
        <begin position="12"/>
        <end position="32"/>
    </location>
</feature>
<evidence type="ECO:0000259" key="9">
    <source>
        <dbReference type="Pfam" id="PF00884"/>
    </source>
</evidence>
<dbReference type="RefSeq" id="WP_213434955.1">
    <property type="nucleotide sequence ID" value="NZ_AP024545.1"/>
</dbReference>
<evidence type="ECO:0000256" key="4">
    <source>
        <dbReference type="ARBA" id="ARBA00022679"/>
    </source>
</evidence>
<evidence type="ECO:0000256" key="8">
    <source>
        <dbReference type="SAM" id="Phobius"/>
    </source>
</evidence>
<evidence type="ECO:0000256" key="2">
    <source>
        <dbReference type="ARBA" id="ARBA00022475"/>
    </source>
</evidence>
<dbReference type="InterPro" id="IPR000917">
    <property type="entry name" value="Sulfatase_N"/>
</dbReference>
<keyword evidence="3" id="KW-0997">Cell inner membrane</keyword>
<dbReference type="SUPFAM" id="SSF53649">
    <property type="entry name" value="Alkaline phosphatase-like"/>
    <property type="match status" value="1"/>
</dbReference>
<keyword evidence="6 8" id="KW-1133">Transmembrane helix</keyword>
<feature type="domain" description="Sulfatase N-terminal" evidence="9">
    <location>
        <begin position="232"/>
        <end position="515"/>
    </location>
</feature>
<accession>A0ABM7Q9M1</accession>
<dbReference type="Pfam" id="PF08019">
    <property type="entry name" value="EptA_B_N"/>
    <property type="match status" value="1"/>
</dbReference>
<comment type="subcellular location">
    <subcellularLocation>
        <location evidence="1">Cell inner membrane</location>
        <topology evidence="1">Multi-pass membrane protein</topology>
    </subcellularLocation>
</comment>
<keyword evidence="7 8" id="KW-0472">Membrane</keyword>
<feature type="transmembrane region" description="Helical" evidence="8">
    <location>
        <begin position="125"/>
        <end position="145"/>
    </location>
</feature>
<evidence type="ECO:0000313" key="11">
    <source>
        <dbReference type="EMBL" id="BCT94062.1"/>
    </source>
</evidence>
<keyword evidence="2" id="KW-1003">Cell membrane</keyword>
<gene>
    <name evidence="11" type="primary">eptA</name>
    <name evidence="11" type="ORF">LYSCAS_30860</name>
</gene>
<evidence type="ECO:0000256" key="5">
    <source>
        <dbReference type="ARBA" id="ARBA00022692"/>
    </source>
</evidence>
<dbReference type="InterPro" id="IPR058130">
    <property type="entry name" value="PEA_transf_C"/>
</dbReference>
<reference evidence="11 12" key="1">
    <citation type="submission" date="2021-03" db="EMBL/GenBank/DDBJ databases">
        <title>Complete Genome Sequences of Two Lysobacter Strains Isolated from Sea Water (Lysobacter caseinilyticus) and Soil (Lysobacter helvus) in South Korea.</title>
        <authorList>
            <person name="Watanabe Y."/>
            <person name="Arakawa K."/>
        </authorList>
    </citation>
    <scope>NUCLEOTIDE SEQUENCE [LARGE SCALE GENOMIC DNA]</scope>
    <source>
        <strain evidence="11 12">KVB24</strain>
    </source>
</reference>
<dbReference type="CDD" id="cd16017">
    <property type="entry name" value="LptA"/>
    <property type="match status" value="1"/>
</dbReference>
<feature type="transmembrane region" description="Helical" evidence="8">
    <location>
        <begin position="78"/>
        <end position="100"/>
    </location>
</feature>
<evidence type="ECO:0000259" key="10">
    <source>
        <dbReference type="Pfam" id="PF08019"/>
    </source>
</evidence>
<dbReference type="InterPro" id="IPR012549">
    <property type="entry name" value="EptA-like_N"/>
</dbReference>
<organism evidence="11 12">
    <name type="scientific">Noviluteimonas caseinilytica</name>
    <dbReference type="NCBI Taxonomy" id="2675101"/>
    <lineage>
        <taxon>Bacteria</taxon>
        <taxon>Pseudomonadati</taxon>
        <taxon>Pseudomonadota</taxon>
        <taxon>Gammaproteobacteria</taxon>
        <taxon>Lysobacterales</taxon>
        <taxon>Lysobacteraceae</taxon>
        <taxon>Noviluteimonas</taxon>
    </lineage>
</organism>
<proteinExistence type="predicted"/>
<dbReference type="Pfam" id="PF00884">
    <property type="entry name" value="Sulfatase"/>
    <property type="match status" value="1"/>
</dbReference>